<gene>
    <name evidence="4" type="ORF">TCM_045022</name>
</gene>
<dbReference type="Gene3D" id="3.80.10.10">
    <property type="entry name" value="Ribonuclease Inhibitor"/>
    <property type="match status" value="1"/>
</dbReference>
<dbReference type="SUPFAM" id="SSF52540">
    <property type="entry name" value="P-loop containing nucleoside triphosphate hydrolases"/>
    <property type="match status" value="1"/>
</dbReference>
<keyword evidence="5" id="KW-1185">Reference proteome</keyword>
<dbReference type="eggNOG" id="KOG4658">
    <property type="taxonomic scope" value="Eukaryota"/>
</dbReference>
<proteinExistence type="predicted"/>
<dbReference type="InterPro" id="IPR002182">
    <property type="entry name" value="NB-ARC"/>
</dbReference>
<keyword evidence="1" id="KW-0677">Repeat</keyword>
<dbReference type="SUPFAM" id="SSF52058">
    <property type="entry name" value="L domain-like"/>
    <property type="match status" value="1"/>
</dbReference>
<dbReference type="HOGENOM" id="CLU_644674_0_0_1"/>
<evidence type="ECO:0000313" key="4">
    <source>
        <dbReference type="EMBL" id="EOY19715.1"/>
    </source>
</evidence>
<dbReference type="InterPro" id="IPR027417">
    <property type="entry name" value="P-loop_NTPase"/>
</dbReference>
<dbReference type="STRING" id="3641.A0A061FR08"/>
<dbReference type="EMBL" id="CM001888">
    <property type="protein sequence ID" value="EOY19715.1"/>
    <property type="molecule type" value="Genomic_DNA"/>
</dbReference>
<dbReference type="Pfam" id="PF00931">
    <property type="entry name" value="NB-ARC"/>
    <property type="match status" value="1"/>
</dbReference>
<evidence type="ECO:0000256" key="1">
    <source>
        <dbReference type="ARBA" id="ARBA00022737"/>
    </source>
</evidence>
<dbReference type="GO" id="GO:0006952">
    <property type="term" value="P:defense response"/>
    <property type="evidence" value="ECO:0007669"/>
    <property type="project" value="UniProtKB-KW"/>
</dbReference>
<evidence type="ECO:0000313" key="5">
    <source>
        <dbReference type="Proteomes" id="UP000026915"/>
    </source>
</evidence>
<dbReference type="InterPro" id="IPR032675">
    <property type="entry name" value="LRR_dom_sf"/>
</dbReference>
<dbReference type="PANTHER" id="PTHR19338:SF66">
    <property type="entry name" value="NB-ARC DOMAIN-CONTAINING PROTEIN"/>
    <property type="match status" value="1"/>
</dbReference>
<dbReference type="InterPro" id="IPR055414">
    <property type="entry name" value="LRR_R13L4/SHOC2-like"/>
</dbReference>
<evidence type="ECO:0000259" key="3">
    <source>
        <dbReference type="Pfam" id="PF23598"/>
    </source>
</evidence>
<dbReference type="InParanoid" id="A0A061FR08"/>
<protein>
    <submittedName>
        <fullName evidence="4">Uncharacterized protein</fullName>
    </submittedName>
</protein>
<dbReference type="Pfam" id="PF23598">
    <property type="entry name" value="LRR_14"/>
    <property type="match status" value="1"/>
</dbReference>
<accession>A0A061FR08</accession>
<feature type="domain" description="NB-ARC" evidence="2">
    <location>
        <begin position="109"/>
        <end position="189"/>
    </location>
</feature>
<dbReference type="GO" id="GO:0043531">
    <property type="term" value="F:ADP binding"/>
    <property type="evidence" value="ECO:0007669"/>
    <property type="project" value="InterPro"/>
</dbReference>
<dbReference type="AlphaFoldDB" id="A0A061FR08"/>
<dbReference type="PANTHER" id="PTHR19338">
    <property type="entry name" value="TRANSLOCASE OF INNER MITOCHONDRIAL MEMBRANE 13 HOMOLOG"/>
    <property type="match status" value="1"/>
</dbReference>
<dbReference type="Proteomes" id="UP000026915">
    <property type="component" value="Chromosome 10"/>
</dbReference>
<feature type="domain" description="Disease resistance R13L4/SHOC-2-like LRR" evidence="3">
    <location>
        <begin position="249"/>
        <end position="406"/>
    </location>
</feature>
<name>A0A061FR08_THECC</name>
<sequence length="407" mass="46556">MAEAIVSLAVERISDLLIHEADVIDTFILQAANHGFFHGLTKPFHLHKIRKQVKAIQTKLGDISNSLQTYGISGEGEGSFSAIEMQQRLRRTYSHVEEEDVVSLEGITRHVLAQLMTEEDRLHVVVSIVGMGGIGKTTLARKVYNHIDVKRYFDCFCLGFYISTMSLAQWEMVHRNINAHLNKFQQQDHHYGGVNGILALSYNELPFHLKPCFLYLGHYPEDWRSQKRNSFNYGLQKVKSLIENNATLSLTNIRSLGISFERSKDVEPFLKALIESHRLSSLHIRCTSIPLHDSNLEPLSQCHHLSKLDLRGVILEDPYSSHHVLNFLPANIAKLTLLFCEINQDPMAVLGKLPHLRTLRLLEYSYRGTKMVCSSNEFLQLDFLYISCLEELEEWQIEKGAMPRCEV</sequence>
<reference evidence="4 5" key="1">
    <citation type="journal article" date="2013" name="Genome Biol.">
        <title>The genome sequence of the most widely cultivated cacao type and its use to identify candidate genes regulating pod color.</title>
        <authorList>
            <person name="Motamayor J.C."/>
            <person name="Mockaitis K."/>
            <person name="Schmutz J."/>
            <person name="Haiminen N."/>
            <person name="Iii D.L."/>
            <person name="Cornejo O."/>
            <person name="Findley S.D."/>
            <person name="Zheng P."/>
            <person name="Utro F."/>
            <person name="Royaert S."/>
            <person name="Saski C."/>
            <person name="Jenkins J."/>
            <person name="Podicheti R."/>
            <person name="Zhao M."/>
            <person name="Scheffler B.E."/>
            <person name="Stack J.C."/>
            <person name="Feltus F.A."/>
            <person name="Mustiga G.M."/>
            <person name="Amores F."/>
            <person name="Phillips W."/>
            <person name="Marelli J.P."/>
            <person name="May G.D."/>
            <person name="Shapiro H."/>
            <person name="Ma J."/>
            <person name="Bustamante C.D."/>
            <person name="Schnell R.J."/>
            <person name="Main D."/>
            <person name="Gilbert D."/>
            <person name="Parida L."/>
            <person name="Kuhn D.N."/>
        </authorList>
    </citation>
    <scope>NUCLEOTIDE SEQUENCE [LARGE SCALE GENOMIC DNA]</scope>
    <source>
        <strain evidence="5">cv. Matina 1-6</strain>
    </source>
</reference>
<organism evidence="4 5">
    <name type="scientific">Theobroma cacao</name>
    <name type="common">Cacao</name>
    <name type="synonym">Cocoa</name>
    <dbReference type="NCBI Taxonomy" id="3641"/>
    <lineage>
        <taxon>Eukaryota</taxon>
        <taxon>Viridiplantae</taxon>
        <taxon>Streptophyta</taxon>
        <taxon>Embryophyta</taxon>
        <taxon>Tracheophyta</taxon>
        <taxon>Spermatophyta</taxon>
        <taxon>Magnoliopsida</taxon>
        <taxon>eudicotyledons</taxon>
        <taxon>Gunneridae</taxon>
        <taxon>Pentapetalae</taxon>
        <taxon>rosids</taxon>
        <taxon>malvids</taxon>
        <taxon>Malvales</taxon>
        <taxon>Malvaceae</taxon>
        <taxon>Byttnerioideae</taxon>
        <taxon>Theobroma</taxon>
    </lineage>
</organism>
<evidence type="ECO:0000259" key="2">
    <source>
        <dbReference type="Pfam" id="PF00931"/>
    </source>
</evidence>
<dbReference type="Gene3D" id="3.40.50.300">
    <property type="entry name" value="P-loop containing nucleotide triphosphate hydrolases"/>
    <property type="match status" value="1"/>
</dbReference>
<dbReference type="OMA" id="NEWHEVF"/>
<dbReference type="Gramene" id="EOY19715">
    <property type="protein sequence ID" value="EOY19715"/>
    <property type="gene ID" value="TCM_045022"/>
</dbReference>